<accession>A0ABR2KAM6</accession>
<keyword evidence="1" id="KW-0175">Coiled coil</keyword>
<name>A0ABR2KAM6_9EUKA</name>
<feature type="coiled-coil region" evidence="1">
    <location>
        <begin position="50"/>
        <end position="77"/>
    </location>
</feature>
<feature type="compositionally biased region" description="Acidic residues" evidence="2">
    <location>
        <begin position="294"/>
        <end position="359"/>
    </location>
</feature>
<reference evidence="3 4" key="1">
    <citation type="submission" date="2024-04" db="EMBL/GenBank/DDBJ databases">
        <title>Tritrichomonas musculus Genome.</title>
        <authorList>
            <person name="Alves-Ferreira E."/>
            <person name="Grigg M."/>
            <person name="Lorenzi H."/>
            <person name="Galac M."/>
        </authorList>
    </citation>
    <scope>NUCLEOTIDE SEQUENCE [LARGE SCALE GENOMIC DNA]</scope>
    <source>
        <strain evidence="3 4">EAF2021</strain>
    </source>
</reference>
<evidence type="ECO:0000313" key="4">
    <source>
        <dbReference type="Proteomes" id="UP001470230"/>
    </source>
</evidence>
<keyword evidence="4" id="KW-1185">Reference proteome</keyword>
<dbReference type="Proteomes" id="UP001470230">
    <property type="component" value="Unassembled WGS sequence"/>
</dbReference>
<gene>
    <name evidence="3" type="ORF">M9Y10_038868</name>
</gene>
<evidence type="ECO:0008006" key="5">
    <source>
        <dbReference type="Google" id="ProtNLM"/>
    </source>
</evidence>
<sequence>MNSARRQAANIQSSGYSPHVSIQDTSLLIDLHPDPIPLKAKNRPITNEDIHDLKIERQKLIDERTQLKSKIARLEVQSKKSAKTSNVNPALISQLDHEYKTVEHLIMQQRAQINELNMSDNAAQRQELQEEAKIIYMEKIRLSNQINQEEIALDDLRQQLDYLEHSDGSEVFNRQQKRIEQLETKFKKYSKENERLSARVKTLRTRKQLEEEAASGNVGNMANKLRAQIKEIEKATDEVDEKIKNSIEKHKQVMQDLKQSRNNGSEEEGSNSDSNRVNTDEENDGGESENQTENADDDIINDNMDENDNDNSDIDNDDEEDANDDGADMNENEANEIIDTALDDLDNINVDGGDDEENTDEKLDENLLDGSDEA</sequence>
<evidence type="ECO:0000256" key="1">
    <source>
        <dbReference type="SAM" id="Coils"/>
    </source>
</evidence>
<proteinExistence type="predicted"/>
<feature type="region of interest" description="Disordered" evidence="2">
    <location>
        <begin position="251"/>
        <end position="374"/>
    </location>
</feature>
<dbReference type="EMBL" id="JAPFFF010000006">
    <property type="protein sequence ID" value="KAK8887811.1"/>
    <property type="molecule type" value="Genomic_DNA"/>
</dbReference>
<comment type="caution">
    <text evidence="3">The sequence shown here is derived from an EMBL/GenBank/DDBJ whole genome shotgun (WGS) entry which is preliminary data.</text>
</comment>
<evidence type="ECO:0000256" key="2">
    <source>
        <dbReference type="SAM" id="MobiDB-lite"/>
    </source>
</evidence>
<protein>
    <recommendedName>
        <fullName evidence="5">Lebercilin domain-containing protein</fullName>
    </recommendedName>
</protein>
<organism evidence="3 4">
    <name type="scientific">Tritrichomonas musculus</name>
    <dbReference type="NCBI Taxonomy" id="1915356"/>
    <lineage>
        <taxon>Eukaryota</taxon>
        <taxon>Metamonada</taxon>
        <taxon>Parabasalia</taxon>
        <taxon>Tritrichomonadida</taxon>
        <taxon>Tritrichomonadidae</taxon>
        <taxon>Tritrichomonas</taxon>
    </lineage>
</organism>
<evidence type="ECO:0000313" key="3">
    <source>
        <dbReference type="EMBL" id="KAK8887811.1"/>
    </source>
</evidence>